<dbReference type="VEuPathDB" id="FungiDB:AB675_8963"/>
<feature type="compositionally biased region" description="Basic residues" evidence="3">
    <location>
        <begin position="308"/>
        <end position="319"/>
    </location>
</feature>
<evidence type="ECO:0000313" key="4">
    <source>
        <dbReference type="EMBL" id="KPI36214.1"/>
    </source>
</evidence>
<evidence type="ECO:0000256" key="3">
    <source>
        <dbReference type="SAM" id="MobiDB-lite"/>
    </source>
</evidence>
<feature type="compositionally biased region" description="Low complexity" evidence="3">
    <location>
        <begin position="115"/>
        <end position="131"/>
    </location>
</feature>
<dbReference type="InterPro" id="IPR013256">
    <property type="entry name" value="Chromatin_SPT2"/>
</dbReference>
<proteinExistence type="inferred from homology"/>
<feature type="compositionally biased region" description="Basic and acidic residues" evidence="3">
    <location>
        <begin position="285"/>
        <end position="307"/>
    </location>
</feature>
<reference evidence="4 5" key="1">
    <citation type="submission" date="2015-06" db="EMBL/GenBank/DDBJ databases">
        <title>Draft genome of the ant-associated black yeast Phialophora attae CBS 131958.</title>
        <authorList>
            <person name="Moreno L.F."/>
            <person name="Stielow B.J."/>
            <person name="de Hoog S."/>
            <person name="Vicente V.A."/>
            <person name="Weiss V.A."/>
            <person name="de Vries M."/>
            <person name="Cruz L.M."/>
            <person name="Souza E.M."/>
        </authorList>
    </citation>
    <scope>NUCLEOTIDE SEQUENCE [LARGE SCALE GENOMIC DNA]</scope>
    <source>
        <strain evidence="4 5">CBS 131958</strain>
    </source>
</reference>
<dbReference type="STRING" id="1664694.A0A0N1HIY3"/>
<accession>A0A0N1HIY3</accession>
<feature type="compositionally biased region" description="Basic and acidic residues" evidence="3">
    <location>
        <begin position="159"/>
        <end position="182"/>
    </location>
</feature>
<dbReference type="SMART" id="SM00784">
    <property type="entry name" value="SPT2"/>
    <property type="match status" value="1"/>
</dbReference>
<keyword evidence="5" id="KW-1185">Reference proteome</keyword>
<dbReference type="EMBL" id="LFJN01000033">
    <property type="protein sequence ID" value="KPI36214.1"/>
    <property type="molecule type" value="Genomic_DNA"/>
</dbReference>
<gene>
    <name evidence="4" type="ORF">AB675_8963</name>
</gene>
<dbReference type="OrthoDB" id="5430658at2759"/>
<feature type="region of interest" description="Disordered" evidence="3">
    <location>
        <begin position="1"/>
        <end position="319"/>
    </location>
</feature>
<dbReference type="AlphaFoldDB" id="A0A0N1HIY3"/>
<feature type="compositionally biased region" description="Acidic residues" evidence="3">
    <location>
        <begin position="244"/>
        <end position="278"/>
    </location>
</feature>
<dbReference type="RefSeq" id="XP_017996177.1">
    <property type="nucleotide sequence ID" value="XM_018149456.1"/>
</dbReference>
<evidence type="ECO:0008006" key="6">
    <source>
        <dbReference type="Google" id="ProtNLM"/>
    </source>
</evidence>
<organism evidence="4 5">
    <name type="scientific">Cyphellophora attinorum</name>
    <dbReference type="NCBI Taxonomy" id="1664694"/>
    <lineage>
        <taxon>Eukaryota</taxon>
        <taxon>Fungi</taxon>
        <taxon>Dikarya</taxon>
        <taxon>Ascomycota</taxon>
        <taxon>Pezizomycotina</taxon>
        <taxon>Eurotiomycetes</taxon>
        <taxon>Chaetothyriomycetidae</taxon>
        <taxon>Chaetothyriales</taxon>
        <taxon>Cyphellophoraceae</taxon>
        <taxon>Cyphellophora</taxon>
    </lineage>
</organism>
<comment type="caution">
    <text evidence="4">The sequence shown here is derived from an EMBL/GenBank/DDBJ whole genome shotgun (WGS) entry which is preliminary data.</text>
</comment>
<feature type="compositionally biased region" description="Polar residues" evidence="3">
    <location>
        <begin position="99"/>
        <end position="110"/>
    </location>
</feature>
<sequence length="319" mass="33992">MSFLGSMLDSIGSGKAPPPRPQHAKPTGAGVPRTASPAPKPQHSTTGVSQASTLKRKAEDTASVSTNKANKPITAPPGTIPAKKPTLPAKPVPSVASKLASTTQPATQVRDSNHKTTTIAPASPAKPAPAKGSFADLMARAQAQNAPQTFGIIKHTKATPKEKLSRREQERRNAKASTRTEKSGSGAIGKPEKSRSASPTKDAVQSGRITKPGPPKSTYKGTLGLSTGRSKPRQANKSRFDDYLGTDEEDNSEIEDQGEDGYESSDMEGGFDDLEMEEAQAIRVAKQEDARELAEENRLKAEKEERRRRLAALAKKGRK</sequence>
<dbReference type="GeneID" id="28741336"/>
<dbReference type="Proteomes" id="UP000038010">
    <property type="component" value="Unassembled WGS sequence"/>
</dbReference>
<protein>
    <recommendedName>
        <fullName evidence="6">SPT2 chromatin protein</fullName>
    </recommendedName>
</protein>
<comment type="similarity">
    <text evidence="1">Belongs to the SPT2 family.</text>
</comment>
<name>A0A0N1HIY3_9EURO</name>
<evidence type="ECO:0000256" key="1">
    <source>
        <dbReference type="ARBA" id="ARBA00006461"/>
    </source>
</evidence>
<evidence type="ECO:0000256" key="2">
    <source>
        <dbReference type="ARBA" id="ARBA00023054"/>
    </source>
</evidence>
<evidence type="ECO:0000313" key="5">
    <source>
        <dbReference type="Proteomes" id="UP000038010"/>
    </source>
</evidence>
<dbReference type="Pfam" id="PF08243">
    <property type="entry name" value="SPT2"/>
    <property type="match status" value="1"/>
</dbReference>
<keyword evidence="2" id="KW-0175">Coiled coil</keyword>
<feature type="compositionally biased region" description="Polar residues" evidence="3">
    <location>
        <begin position="42"/>
        <end position="53"/>
    </location>
</feature>